<sequence>MKKVSNKVLSRAFGGKMFGSKTECERWEGGCRCRQVYYTFWVKSYGAWNPAADWQCN</sequence>
<protein>
    <recommendedName>
        <fullName evidence="3">Bacteroidetocin B</fullName>
    </recommendedName>
</protein>
<gene>
    <name evidence="1" type="ORF">ERS852457_00786</name>
</gene>
<evidence type="ECO:0000313" key="1">
    <source>
        <dbReference type="EMBL" id="CUN75680.1"/>
    </source>
</evidence>
<dbReference type="Proteomes" id="UP000095333">
    <property type="component" value="Unassembled WGS sequence"/>
</dbReference>
<evidence type="ECO:0000313" key="2">
    <source>
        <dbReference type="Proteomes" id="UP000095333"/>
    </source>
</evidence>
<name>A0A173ZJ84_PHOVU</name>
<organism evidence="1 2">
    <name type="scientific">Phocaeicola vulgatus</name>
    <name type="common">Bacteroides vulgatus</name>
    <dbReference type="NCBI Taxonomy" id="821"/>
    <lineage>
        <taxon>Bacteria</taxon>
        <taxon>Pseudomonadati</taxon>
        <taxon>Bacteroidota</taxon>
        <taxon>Bacteroidia</taxon>
        <taxon>Bacteroidales</taxon>
        <taxon>Bacteroidaceae</taxon>
        <taxon>Phocaeicola</taxon>
    </lineage>
</organism>
<accession>A0A173ZJ84</accession>
<proteinExistence type="predicted"/>
<dbReference type="AlphaFoldDB" id="A0A173ZJ84"/>
<dbReference type="EMBL" id="CYZI01000002">
    <property type="protein sequence ID" value="CUN75680.1"/>
    <property type="molecule type" value="Genomic_DNA"/>
</dbReference>
<reference evidence="1 2" key="1">
    <citation type="submission" date="2015-09" db="EMBL/GenBank/DDBJ databases">
        <authorList>
            <consortium name="Pathogen Informatics"/>
        </authorList>
    </citation>
    <scope>NUCLEOTIDE SEQUENCE [LARGE SCALE GENOMIC DNA]</scope>
    <source>
        <strain evidence="1 2">2789STDY5834842</strain>
    </source>
</reference>
<evidence type="ECO:0008006" key="3">
    <source>
        <dbReference type="Google" id="ProtNLM"/>
    </source>
</evidence>